<reference evidence="2" key="1">
    <citation type="journal article" date="2019" name="Int. J. Syst. Evol. Microbiol.">
        <title>The Global Catalogue of Microorganisms (GCM) 10K type strain sequencing project: providing services to taxonomists for standard genome sequencing and annotation.</title>
        <authorList>
            <consortium name="The Broad Institute Genomics Platform"/>
            <consortium name="The Broad Institute Genome Sequencing Center for Infectious Disease"/>
            <person name="Wu L."/>
            <person name="Ma J."/>
        </authorList>
    </citation>
    <scope>NUCLEOTIDE SEQUENCE [LARGE SCALE GENOMIC DNA]</scope>
    <source>
        <strain evidence="2">CGMCC 1.15180</strain>
    </source>
</reference>
<dbReference type="EMBL" id="JBHUHR010000027">
    <property type="protein sequence ID" value="MFD2035211.1"/>
    <property type="molecule type" value="Genomic_DNA"/>
</dbReference>
<accession>A0ABW4VM80</accession>
<evidence type="ECO:0000313" key="1">
    <source>
        <dbReference type="EMBL" id="MFD2035211.1"/>
    </source>
</evidence>
<gene>
    <name evidence="1" type="ORF">ACFSKL_10435</name>
</gene>
<comment type="caution">
    <text evidence="1">The sequence shown here is derived from an EMBL/GenBank/DDBJ whole genome shotgun (WGS) entry which is preliminary data.</text>
</comment>
<sequence length="250" mass="29724">MMKIYLILMILFYSHLAFSQNVDREIFEETLGEAKAHAYSVLEKSFEEFLKSNYQNQNTLPERIKSYLTDIQNQNINWSYDENLSKSTLDQLEKSGLRKDILLYKSESYKERFEFSNYLNENSSNTETIDNSKIDDDFEELIEIPTTSRKEDEQVIKEELERQKFRDKFPQPNKNGRFYYALAKAQTNHEDVKEYVFLVTKHEESPSPSLIASAFLDNFSDSELIAWENRLMMIVEIYMKNLIYNEIIKN</sequence>
<dbReference type="Proteomes" id="UP001597361">
    <property type="component" value="Unassembled WGS sequence"/>
</dbReference>
<dbReference type="RefSeq" id="WP_376886013.1">
    <property type="nucleotide sequence ID" value="NZ_JBHUHR010000027.1"/>
</dbReference>
<keyword evidence="2" id="KW-1185">Reference proteome</keyword>
<organism evidence="1 2">
    <name type="scientific">Belliella marina</name>
    <dbReference type="NCBI Taxonomy" id="1644146"/>
    <lineage>
        <taxon>Bacteria</taxon>
        <taxon>Pseudomonadati</taxon>
        <taxon>Bacteroidota</taxon>
        <taxon>Cytophagia</taxon>
        <taxon>Cytophagales</taxon>
        <taxon>Cyclobacteriaceae</taxon>
        <taxon>Belliella</taxon>
    </lineage>
</organism>
<evidence type="ECO:0000313" key="2">
    <source>
        <dbReference type="Proteomes" id="UP001597361"/>
    </source>
</evidence>
<name>A0ABW4VM80_9BACT</name>
<protein>
    <submittedName>
        <fullName evidence="1">Uncharacterized protein</fullName>
    </submittedName>
</protein>
<proteinExistence type="predicted"/>